<dbReference type="Gene3D" id="3.40.50.150">
    <property type="entry name" value="Vaccinia Virus protein VP39"/>
    <property type="match status" value="1"/>
</dbReference>
<organism evidence="1 2">
    <name type="scientific">Herbinix luporum</name>
    <dbReference type="NCBI Taxonomy" id="1679721"/>
    <lineage>
        <taxon>Bacteria</taxon>
        <taxon>Bacillati</taxon>
        <taxon>Bacillota</taxon>
        <taxon>Clostridia</taxon>
        <taxon>Lachnospirales</taxon>
        <taxon>Lachnospiraceae</taxon>
        <taxon>Herbinix</taxon>
    </lineage>
</organism>
<protein>
    <recommendedName>
        <fullName evidence="3">Methyltransferase domain-containing protein</fullName>
    </recommendedName>
</protein>
<accession>A0A0K8J611</accession>
<dbReference type="InterPro" id="IPR029063">
    <property type="entry name" value="SAM-dependent_MTases_sf"/>
</dbReference>
<dbReference type="EMBL" id="LN879430">
    <property type="protein sequence ID" value="CUH92768.1"/>
    <property type="molecule type" value="Genomic_DNA"/>
</dbReference>
<gene>
    <name evidence="1" type="ORF">SD1D_1222</name>
</gene>
<dbReference type="RefSeq" id="WP_058258107.1">
    <property type="nucleotide sequence ID" value="NZ_DUPS01000027.1"/>
</dbReference>
<dbReference type="Proteomes" id="UP000196053">
    <property type="component" value="Chromosome I"/>
</dbReference>
<proteinExistence type="predicted"/>
<keyword evidence="2" id="KW-1185">Reference proteome</keyword>
<dbReference type="SUPFAM" id="SSF53335">
    <property type="entry name" value="S-adenosyl-L-methionine-dependent methyltransferases"/>
    <property type="match status" value="1"/>
</dbReference>
<dbReference type="OrthoDB" id="1956540at2"/>
<evidence type="ECO:0008006" key="3">
    <source>
        <dbReference type="Google" id="ProtNLM"/>
    </source>
</evidence>
<dbReference type="AlphaFoldDB" id="A0A0K8J611"/>
<dbReference type="KEGG" id="hsd:SD1D_1222"/>
<reference evidence="2" key="1">
    <citation type="submission" date="2015-09" db="EMBL/GenBank/DDBJ databases">
        <authorList>
            <person name="Wibberg D."/>
        </authorList>
    </citation>
    <scope>NUCLEOTIDE SEQUENCE [LARGE SCALE GENOMIC DNA]</scope>
    <source>
        <strain evidence="2">SD1D</strain>
    </source>
</reference>
<name>A0A0K8J611_9FIRM</name>
<evidence type="ECO:0000313" key="1">
    <source>
        <dbReference type="EMBL" id="CUH92768.1"/>
    </source>
</evidence>
<evidence type="ECO:0000313" key="2">
    <source>
        <dbReference type="Proteomes" id="UP000196053"/>
    </source>
</evidence>
<sequence>MVKFIPKITKSLERLAAKNTSIYRTISLYYKNVVKEEVALANIKSTDKVLCIGGGPCPFSAILLHEYTQAHVTIIDNDISCVQTSRDLIRRLGYEDYIDVLHSDGSNISPKDYSVIHMAVQVCPMEQVFCHLKQGCKFGAKILVRLPKKTLSNFYSIGDSSIFHNYCGMASYTWRNIDRTALFIKY</sequence>